<evidence type="ECO:0000313" key="3">
    <source>
        <dbReference type="EMBL" id="KAA8576648.1"/>
    </source>
</evidence>
<dbReference type="Gene3D" id="3.30.160.60">
    <property type="entry name" value="Classic Zinc Finger"/>
    <property type="match status" value="1"/>
</dbReference>
<name>A0A5M9K4A3_MONFR</name>
<dbReference type="AlphaFoldDB" id="A0A5M9K4A3"/>
<keyword evidence="2" id="KW-0812">Transmembrane</keyword>
<evidence type="ECO:0000256" key="1">
    <source>
        <dbReference type="SAM" id="MobiDB-lite"/>
    </source>
</evidence>
<feature type="transmembrane region" description="Helical" evidence="2">
    <location>
        <begin position="541"/>
        <end position="565"/>
    </location>
</feature>
<keyword evidence="2" id="KW-0472">Membrane</keyword>
<gene>
    <name evidence="3" type="ORF">EYC84_006736</name>
</gene>
<sequence length="726" mass="81358">MLTGAALQRLPLTCFSFLFRTDSHLSSTTSQFQGLLIETNPITSSNHHVGISSSESATVPSATTATTFFSPPTPTFLQIRSESSTATGLSSPASQQYTLFPLLDSSDFDTDWSCITNSEAQSGNSLQLQIHPGQKFPGIEPFEYKVPVHSNSLPTNMSTLGIQHYDPQFDAGARPSYTWPQQSSKMNEQFIPQHDLSPHMSPHMSPGQLSPYDELKPSPMYARALSDSPPRASLTPEQRELKRQRDHARRETKTRQRKDRSLSNPYASNRTTPDMLPRTLPDHYSNPNSLAPTPLLSHCPSTHGLSSPSYLAPYSPQVPVNETAPSDMYGPVFTMGPNDFTSISAYSTPYSMGGPENSIPSYAPRPHSLSSASDQSNLSNIYAPHPHSHSPLSPLSLISQPSQSPLEPRDHVRVVQSRPKPQCWDHGCNGRQFSTFSNLLRHQREKSGVASKSSCPNCGAEFTRTTARNGHMAHEKWAVQHRAWGCFALRSRLFSSSGVPGHQHRNHLMITLIIIIMIISIISISIIFRSRGGKAGVKIRIVIRYSYFLFGLLDLARELCSYTILFGRRQIFFLYIVNYLLFSSRSFHHTIHSKRVQSCFSGSHRHHFFSSCFPYLLPCPDFLAWPCCQLPSAICTLQSYTPKCTLEAVRESLSIILFAINQRIIILRVHRVKCVIKLGISKKELSAQDFRLEMASGVFTYEDRRYGITECNIYVYLIYNNDFARG</sequence>
<organism evidence="3 4">
    <name type="scientific">Monilinia fructicola</name>
    <name type="common">Brown rot fungus</name>
    <name type="synonym">Ciboria fructicola</name>
    <dbReference type="NCBI Taxonomy" id="38448"/>
    <lineage>
        <taxon>Eukaryota</taxon>
        <taxon>Fungi</taxon>
        <taxon>Dikarya</taxon>
        <taxon>Ascomycota</taxon>
        <taxon>Pezizomycotina</taxon>
        <taxon>Leotiomycetes</taxon>
        <taxon>Helotiales</taxon>
        <taxon>Sclerotiniaceae</taxon>
        <taxon>Monilinia</taxon>
    </lineage>
</organism>
<feature type="compositionally biased region" description="Low complexity" evidence="1">
    <location>
        <begin position="368"/>
        <end position="380"/>
    </location>
</feature>
<evidence type="ECO:0000256" key="2">
    <source>
        <dbReference type="SAM" id="Phobius"/>
    </source>
</evidence>
<accession>A0A5M9K4A3</accession>
<reference evidence="3 4" key="1">
    <citation type="submission" date="2019-06" db="EMBL/GenBank/DDBJ databases">
        <title>Genome Sequence of the Brown Rot Fungal Pathogen Monilinia fructicola.</title>
        <authorList>
            <person name="De Miccolis Angelini R.M."/>
            <person name="Landi L."/>
            <person name="Abate D."/>
            <person name="Pollastro S."/>
            <person name="Romanazzi G."/>
            <person name="Faretra F."/>
        </authorList>
    </citation>
    <scope>NUCLEOTIDE SEQUENCE [LARGE SCALE GENOMIC DNA]</scope>
    <source>
        <strain evidence="3 4">Mfrc123</strain>
    </source>
</reference>
<keyword evidence="4" id="KW-1185">Reference proteome</keyword>
<feature type="region of interest" description="Disordered" evidence="1">
    <location>
        <begin position="357"/>
        <end position="411"/>
    </location>
</feature>
<protein>
    <recommendedName>
        <fullName evidence="5">C2H2-type domain-containing protein</fullName>
    </recommendedName>
</protein>
<keyword evidence="2" id="KW-1133">Transmembrane helix</keyword>
<feature type="transmembrane region" description="Helical" evidence="2">
    <location>
        <begin position="508"/>
        <end position="529"/>
    </location>
</feature>
<feature type="compositionally biased region" description="Polar residues" evidence="1">
    <location>
        <begin position="262"/>
        <end position="272"/>
    </location>
</feature>
<evidence type="ECO:0000313" key="4">
    <source>
        <dbReference type="Proteomes" id="UP000322873"/>
    </source>
</evidence>
<proteinExistence type="predicted"/>
<dbReference type="Proteomes" id="UP000322873">
    <property type="component" value="Unassembled WGS sequence"/>
</dbReference>
<dbReference type="EMBL" id="VICG01000001">
    <property type="protein sequence ID" value="KAA8576648.1"/>
    <property type="molecule type" value="Genomic_DNA"/>
</dbReference>
<feature type="compositionally biased region" description="Low complexity" evidence="1">
    <location>
        <begin position="389"/>
        <end position="406"/>
    </location>
</feature>
<comment type="caution">
    <text evidence="3">The sequence shown here is derived from an EMBL/GenBank/DDBJ whole genome shotgun (WGS) entry which is preliminary data.</text>
</comment>
<dbReference type="VEuPathDB" id="FungiDB:MFRU_014g01930"/>
<evidence type="ECO:0008006" key="5">
    <source>
        <dbReference type="Google" id="ProtNLM"/>
    </source>
</evidence>
<feature type="compositionally biased region" description="Basic and acidic residues" evidence="1">
    <location>
        <begin position="237"/>
        <end position="254"/>
    </location>
</feature>
<feature type="region of interest" description="Disordered" evidence="1">
    <location>
        <begin position="193"/>
        <end position="306"/>
    </location>
</feature>